<dbReference type="EMBL" id="BPLQ01003972">
    <property type="protein sequence ID" value="GIY04763.1"/>
    <property type="molecule type" value="Genomic_DNA"/>
</dbReference>
<evidence type="ECO:0000313" key="2">
    <source>
        <dbReference type="Proteomes" id="UP001054837"/>
    </source>
</evidence>
<accession>A0AAV4Q491</accession>
<organism evidence="1 2">
    <name type="scientific">Caerostris darwini</name>
    <dbReference type="NCBI Taxonomy" id="1538125"/>
    <lineage>
        <taxon>Eukaryota</taxon>
        <taxon>Metazoa</taxon>
        <taxon>Ecdysozoa</taxon>
        <taxon>Arthropoda</taxon>
        <taxon>Chelicerata</taxon>
        <taxon>Arachnida</taxon>
        <taxon>Araneae</taxon>
        <taxon>Araneomorphae</taxon>
        <taxon>Entelegynae</taxon>
        <taxon>Araneoidea</taxon>
        <taxon>Araneidae</taxon>
        <taxon>Caerostris</taxon>
    </lineage>
</organism>
<protein>
    <submittedName>
        <fullName evidence="1">Uncharacterized protein</fullName>
    </submittedName>
</protein>
<name>A0AAV4Q491_9ARAC</name>
<dbReference type="Proteomes" id="UP001054837">
    <property type="component" value="Unassembled WGS sequence"/>
</dbReference>
<sequence length="91" mass="10060">MRLSLHQSPSCLSLSIPPSPTPTWVSLCLQTQSDVVTGRTLYPPFFPVRCPTLPHHPRISIVFPFGPKDAERLGGGISFFPGPIRIWYSGN</sequence>
<proteinExistence type="predicted"/>
<evidence type="ECO:0000313" key="1">
    <source>
        <dbReference type="EMBL" id="GIY04763.1"/>
    </source>
</evidence>
<reference evidence="1 2" key="1">
    <citation type="submission" date="2021-06" db="EMBL/GenBank/DDBJ databases">
        <title>Caerostris darwini draft genome.</title>
        <authorList>
            <person name="Kono N."/>
            <person name="Arakawa K."/>
        </authorList>
    </citation>
    <scope>NUCLEOTIDE SEQUENCE [LARGE SCALE GENOMIC DNA]</scope>
</reference>
<comment type="caution">
    <text evidence="1">The sequence shown here is derived from an EMBL/GenBank/DDBJ whole genome shotgun (WGS) entry which is preliminary data.</text>
</comment>
<gene>
    <name evidence="1" type="ORF">CDAR_259911</name>
</gene>
<keyword evidence="2" id="KW-1185">Reference proteome</keyword>
<dbReference type="AlphaFoldDB" id="A0AAV4Q491"/>